<evidence type="ECO:0000313" key="1">
    <source>
        <dbReference type="EMBL" id="KAF8437067.1"/>
    </source>
</evidence>
<protein>
    <submittedName>
        <fullName evidence="1">Uncharacterized protein</fullName>
    </submittedName>
</protein>
<comment type="caution">
    <text evidence="1">The sequence shown here is derived from an EMBL/GenBank/DDBJ whole genome shotgun (WGS) entry which is preliminary data.</text>
</comment>
<proteinExistence type="predicted"/>
<organism evidence="1 2">
    <name type="scientific">Boletus edulis BED1</name>
    <dbReference type="NCBI Taxonomy" id="1328754"/>
    <lineage>
        <taxon>Eukaryota</taxon>
        <taxon>Fungi</taxon>
        <taxon>Dikarya</taxon>
        <taxon>Basidiomycota</taxon>
        <taxon>Agaricomycotina</taxon>
        <taxon>Agaricomycetes</taxon>
        <taxon>Agaricomycetidae</taxon>
        <taxon>Boletales</taxon>
        <taxon>Boletineae</taxon>
        <taxon>Boletaceae</taxon>
        <taxon>Boletoideae</taxon>
        <taxon>Boletus</taxon>
    </lineage>
</organism>
<feature type="non-terminal residue" evidence="1">
    <location>
        <position position="1"/>
    </location>
</feature>
<evidence type="ECO:0000313" key="2">
    <source>
        <dbReference type="Proteomes" id="UP001194468"/>
    </source>
</evidence>
<reference evidence="1" key="1">
    <citation type="submission" date="2019-10" db="EMBL/GenBank/DDBJ databases">
        <authorList>
            <consortium name="DOE Joint Genome Institute"/>
            <person name="Kuo A."/>
            <person name="Miyauchi S."/>
            <person name="Kiss E."/>
            <person name="Drula E."/>
            <person name="Kohler A."/>
            <person name="Sanchez-Garcia M."/>
            <person name="Andreopoulos B."/>
            <person name="Barry K.W."/>
            <person name="Bonito G."/>
            <person name="Buee M."/>
            <person name="Carver A."/>
            <person name="Chen C."/>
            <person name="Cichocki N."/>
            <person name="Clum A."/>
            <person name="Culley D."/>
            <person name="Crous P.W."/>
            <person name="Fauchery L."/>
            <person name="Girlanda M."/>
            <person name="Hayes R."/>
            <person name="Keri Z."/>
            <person name="LaButti K."/>
            <person name="Lipzen A."/>
            <person name="Lombard V."/>
            <person name="Magnuson J."/>
            <person name="Maillard F."/>
            <person name="Morin E."/>
            <person name="Murat C."/>
            <person name="Nolan M."/>
            <person name="Ohm R."/>
            <person name="Pangilinan J."/>
            <person name="Pereira M."/>
            <person name="Perotto S."/>
            <person name="Peter M."/>
            <person name="Riley R."/>
            <person name="Sitrit Y."/>
            <person name="Stielow B."/>
            <person name="Szollosi G."/>
            <person name="Zifcakova L."/>
            <person name="Stursova M."/>
            <person name="Spatafora J.W."/>
            <person name="Tedersoo L."/>
            <person name="Vaario L.-M."/>
            <person name="Yamada A."/>
            <person name="Yan M."/>
            <person name="Wang P."/>
            <person name="Xu J."/>
            <person name="Bruns T."/>
            <person name="Baldrian P."/>
            <person name="Vilgalys R."/>
            <person name="Henrissat B."/>
            <person name="Grigoriev I.V."/>
            <person name="Hibbett D."/>
            <person name="Nagy L.G."/>
            <person name="Martin F.M."/>
        </authorList>
    </citation>
    <scope>NUCLEOTIDE SEQUENCE</scope>
    <source>
        <strain evidence="1">BED1</strain>
    </source>
</reference>
<name>A0AAD4GD05_BOLED</name>
<keyword evidence="2" id="KW-1185">Reference proteome</keyword>
<accession>A0AAD4GD05</accession>
<sequence length="254" mass="27715">THLILARSFYVEAAGWSTFFQAFTLPTSHTTPTSTPLSPSHHGVVPGINVSLSGVLVLHDAVLDASTQDVLIAIRANTFEPSRPPISVSQHGILRLSTIHTTRGQGVGTIAFEPLGPFSHSRMVFAHPSFNGTGRVFYSGSDRAIAALEYDISARGDNDGGHEHGAKVIDYPSLFQLPIPPSLADYDPYSGRICLRGIMGNYSIFDFLCNSVLAWTECCCIALWIWSYCSSYILYALSQCRAIRVLFVLLTTKC</sequence>
<dbReference type="EMBL" id="WHUW01000019">
    <property type="protein sequence ID" value="KAF8437067.1"/>
    <property type="molecule type" value="Genomic_DNA"/>
</dbReference>
<dbReference type="Proteomes" id="UP001194468">
    <property type="component" value="Unassembled WGS sequence"/>
</dbReference>
<reference evidence="1" key="2">
    <citation type="journal article" date="2020" name="Nat. Commun.">
        <title>Large-scale genome sequencing of mycorrhizal fungi provides insights into the early evolution of symbiotic traits.</title>
        <authorList>
            <person name="Miyauchi S."/>
            <person name="Kiss E."/>
            <person name="Kuo A."/>
            <person name="Drula E."/>
            <person name="Kohler A."/>
            <person name="Sanchez-Garcia M."/>
            <person name="Morin E."/>
            <person name="Andreopoulos B."/>
            <person name="Barry K.W."/>
            <person name="Bonito G."/>
            <person name="Buee M."/>
            <person name="Carver A."/>
            <person name="Chen C."/>
            <person name="Cichocki N."/>
            <person name="Clum A."/>
            <person name="Culley D."/>
            <person name="Crous P.W."/>
            <person name="Fauchery L."/>
            <person name="Girlanda M."/>
            <person name="Hayes R.D."/>
            <person name="Keri Z."/>
            <person name="LaButti K."/>
            <person name="Lipzen A."/>
            <person name="Lombard V."/>
            <person name="Magnuson J."/>
            <person name="Maillard F."/>
            <person name="Murat C."/>
            <person name="Nolan M."/>
            <person name="Ohm R.A."/>
            <person name="Pangilinan J."/>
            <person name="Pereira M.F."/>
            <person name="Perotto S."/>
            <person name="Peter M."/>
            <person name="Pfister S."/>
            <person name="Riley R."/>
            <person name="Sitrit Y."/>
            <person name="Stielow J.B."/>
            <person name="Szollosi G."/>
            <person name="Zifcakova L."/>
            <person name="Stursova M."/>
            <person name="Spatafora J.W."/>
            <person name="Tedersoo L."/>
            <person name="Vaario L.M."/>
            <person name="Yamada A."/>
            <person name="Yan M."/>
            <person name="Wang P."/>
            <person name="Xu J."/>
            <person name="Bruns T."/>
            <person name="Baldrian P."/>
            <person name="Vilgalys R."/>
            <person name="Dunand C."/>
            <person name="Henrissat B."/>
            <person name="Grigoriev I.V."/>
            <person name="Hibbett D."/>
            <person name="Nagy L.G."/>
            <person name="Martin F.M."/>
        </authorList>
    </citation>
    <scope>NUCLEOTIDE SEQUENCE</scope>
    <source>
        <strain evidence="1">BED1</strain>
    </source>
</reference>
<dbReference type="AlphaFoldDB" id="A0AAD4GD05"/>
<gene>
    <name evidence="1" type="ORF">L210DRAFT_3546781</name>
</gene>